<organism evidence="2 3">
    <name type="scientific">Salinactinospora qingdaonensis</name>
    <dbReference type="NCBI Taxonomy" id="702744"/>
    <lineage>
        <taxon>Bacteria</taxon>
        <taxon>Bacillati</taxon>
        <taxon>Actinomycetota</taxon>
        <taxon>Actinomycetes</taxon>
        <taxon>Streptosporangiales</taxon>
        <taxon>Nocardiopsidaceae</taxon>
        <taxon>Salinactinospora</taxon>
    </lineage>
</organism>
<gene>
    <name evidence="2" type="ORF">GCM10022402_04120</name>
</gene>
<evidence type="ECO:0000259" key="1">
    <source>
        <dbReference type="Pfam" id="PF13304"/>
    </source>
</evidence>
<dbReference type="PANTHER" id="PTHR40396:SF1">
    <property type="entry name" value="ATPASE AAA-TYPE CORE DOMAIN-CONTAINING PROTEIN"/>
    <property type="match status" value="1"/>
</dbReference>
<protein>
    <submittedName>
        <fullName evidence="2">ATP-binding protein</fullName>
    </submittedName>
</protein>
<dbReference type="EMBL" id="BAABDD010000001">
    <property type="protein sequence ID" value="GAA3726592.1"/>
    <property type="molecule type" value="Genomic_DNA"/>
</dbReference>
<keyword evidence="2" id="KW-0067">ATP-binding</keyword>
<dbReference type="PANTHER" id="PTHR40396">
    <property type="entry name" value="ATPASE-LIKE PROTEIN"/>
    <property type="match status" value="1"/>
</dbReference>
<keyword evidence="2" id="KW-0547">Nucleotide-binding</keyword>
<keyword evidence="3" id="KW-1185">Reference proteome</keyword>
<dbReference type="SUPFAM" id="SSF52540">
    <property type="entry name" value="P-loop containing nucleoside triphosphate hydrolases"/>
    <property type="match status" value="1"/>
</dbReference>
<evidence type="ECO:0000313" key="3">
    <source>
        <dbReference type="Proteomes" id="UP001500908"/>
    </source>
</evidence>
<dbReference type="InterPro" id="IPR027417">
    <property type="entry name" value="P-loop_NTPase"/>
</dbReference>
<dbReference type="RefSeq" id="WP_344966633.1">
    <property type="nucleotide sequence ID" value="NZ_BAABDD010000001.1"/>
</dbReference>
<accession>A0ABP7EXG7</accession>
<dbReference type="Proteomes" id="UP001500908">
    <property type="component" value="Unassembled WGS sequence"/>
</dbReference>
<evidence type="ECO:0000313" key="2">
    <source>
        <dbReference type="EMBL" id="GAA3726592.1"/>
    </source>
</evidence>
<dbReference type="InterPro" id="IPR003959">
    <property type="entry name" value="ATPase_AAA_core"/>
</dbReference>
<proteinExistence type="predicted"/>
<sequence>MLLRFRVANFASIRDEQELSLIAADRHEDLAVRDVPGTHFQALPVVGVLGANASGKSKLIHSMFYAREVVLSSHQGWKPNAPTRREPFRLDPAMAEQSSEFAFDMVIDGVRYEYGFALDDREIVEEWLLSWPKGRPRRLFERTREDGVDFGPHLRKGYGQLSRLAREAVRPNSLLVSAGAANNHPLLTRVYDWFQQLRIAHEHDAYPRLQFTLDLLESGEMPQLRDLIRFADLGISDLRSKQREMPAEAATHFVEAIKLLHPEDAELVDPHSLTAGPEIRVAHTTTDGDVELPYDVESSGTRTWLELIGAVAFTLTHGTLLIVDELDARLHPNLAGQLVRLFQEPTTNPNGAQLVFNTHDVTLLDRRSFGRLTRDQVWLTEKSQEGVTELTALREYGVRDSRDDVLRRYLLGRFGGVPVFEEESLPDTSKIVEHAR</sequence>
<dbReference type="Gene3D" id="3.40.50.300">
    <property type="entry name" value="P-loop containing nucleotide triphosphate hydrolases"/>
    <property type="match status" value="1"/>
</dbReference>
<name>A0ABP7EXG7_9ACTN</name>
<reference evidence="3" key="1">
    <citation type="journal article" date="2019" name="Int. J. Syst. Evol. Microbiol.">
        <title>The Global Catalogue of Microorganisms (GCM) 10K type strain sequencing project: providing services to taxonomists for standard genome sequencing and annotation.</title>
        <authorList>
            <consortium name="The Broad Institute Genomics Platform"/>
            <consortium name="The Broad Institute Genome Sequencing Center for Infectious Disease"/>
            <person name="Wu L."/>
            <person name="Ma J."/>
        </authorList>
    </citation>
    <scope>NUCLEOTIDE SEQUENCE [LARGE SCALE GENOMIC DNA]</scope>
    <source>
        <strain evidence="3">JCM 17137</strain>
    </source>
</reference>
<feature type="domain" description="ATPase AAA-type core" evidence="1">
    <location>
        <begin position="46"/>
        <end position="365"/>
    </location>
</feature>
<dbReference type="GO" id="GO:0005524">
    <property type="term" value="F:ATP binding"/>
    <property type="evidence" value="ECO:0007669"/>
    <property type="project" value="UniProtKB-KW"/>
</dbReference>
<dbReference type="Pfam" id="PF13304">
    <property type="entry name" value="AAA_21"/>
    <property type="match status" value="1"/>
</dbReference>
<comment type="caution">
    <text evidence="2">The sequence shown here is derived from an EMBL/GenBank/DDBJ whole genome shotgun (WGS) entry which is preliminary data.</text>
</comment>